<organism evidence="12 13">
    <name type="scientific">Lymnaea stagnalis</name>
    <name type="common">Great pond snail</name>
    <name type="synonym">Helix stagnalis</name>
    <dbReference type="NCBI Taxonomy" id="6523"/>
    <lineage>
        <taxon>Eukaryota</taxon>
        <taxon>Metazoa</taxon>
        <taxon>Spiralia</taxon>
        <taxon>Lophotrochozoa</taxon>
        <taxon>Mollusca</taxon>
        <taxon>Gastropoda</taxon>
        <taxon>Heterobranchia</taxon>
        <taxon>Euthyneura</taxon>
        <taxon>Panpulmonata</taxon>
        <taxon>Hygrophila</taxon>
        <taxon>Lymnaeoidea</taxon>
        <taxon>Lymnaeidae</taxon>
        <taxon>Lymnaea</taxon>
    </lineage>
</organism>
<dbReference type="InterPro" id="IPR050726">
    <property type="entry name" value="mGluR"/>
</dbReference>
<dbReference type="PRINTS" id="PR00248">
    <property type="entry name" value="GPCRMGR"/>
</dbReference>
<dbReference type="Pfam" id="PF00003">
    <property type="entry name" value="7tm_3"/>
    <property type="match status" value="1"/>
</dbReference>
<dbReference type="AlphaFoldDB" id="A0AAV2I8F2"/>
<keyword evidence="13" id="KW-1185">Reference proteome</keyword>
<dbReference type="Pfam" id="PF01094">
    <property type="entry name" value="ANF_receptor"/>
    <property type="match status" value="1"/>
</dbReference>
<dbReference type="InterPro" id="IPR001828">
    <property type="entry name" value="ANF_lig-bd_rcpt"/>
</dbReference>
<feature type="transmembrane region" description="Helical" evidence="10">
    <location>
        <begin position="429"/>
        <end position="450"/>
    </location>
</feature>
<dbReference type="PROSITE" id="PS50259">
    <property type="entry name" value="G_PROTEIN_RECEP_F3_4"/>
    <property type="match status" value="1"/>
</dbReference>
<dbReference type="SUPFAM" id="SSF53822">
    <property type="entry name" value="Periplasmic binding protein-like I"/>
    <property type="match status" value="1"/>
</dbReference>
<dbReference type="GO" id="GO:0005886">
    <property type="term" value="C:plasma membrane"/>
    <property type="evidence" value="ECO:0007669"/>
    <property type="project" value="UniProtKB-SubCell"/>
</dbReference>
<keyword evidence="2" id="KW-1003">Cell membrane</keyword>
<keyword evidence="8" id="KW-0325">Glycoprotein</keyword>
<reference evidence="12 13" key="1">
    <citation type="submission" date="2024-04" db="EMBL/GenBank/DDBJ databases">
        <authorList>
            <consortium name="Genoscope - CEA"/>
            <person name="William W."/>
        </authorList>
    </citation>
    <scope>NUCLEOTIDE SEQUENCE [LARGE SCALE GENOMIC DNA]</scope>
</reference>
<keyword evidence="4 10" id="KW-1133">Transmembrane helix</keyword>
<feature type="transmembrane region" description="Helical" evidence="10">
    <location>
        <begin position="529"/>
        <end position="548"/>
    </location>
</feature>
<dbReference type="InterPro" id="IPR028082">
    <property type="entry name" value="Peripla_BP_I"/>
</dbReference>
<dbReference type="Proteomes" id="UP001497497">
    <property type="component" value="Unassembled WGS sequence"/>
</dbReference>
<evidence type="ECO:0000259" key="11">
    <source>
        <dbReference type="PROSITE" id="PS50259"/>
    </source>
</evidence>
<feature type="transmembrane region" description="Helical" evidence="10">
    <location>
        <begin position="488"/>
        <end position="508"/>
    </location>
</feature>
<dbReference type="Gene3D" id="2.10.50.30">
    <property type="entry name" value="GPCR, family 3, nine cysteines domain"/>
    <property type="match status" value="1"/>
</dbReference>
<evidence type="ECO:0000256" key="4">
    <source>
        <dbReference type="ARBA" id="ARBA00022989"/>
    </source>
</evidence>
<keyword evidence="3 10" id="KW-0812">Transmembrane</keyword>
<protein>
    <recommendedName>
        <fullName evidence="11">G-protein coupled receptors family 3 profile domain-containing protein</fullName>
    </recommendedName>
</protein>
<gene>
    <name evidence="12" type="ORF">GSLYS_00016631001</name>
</gene>
<feature type="transmembrane region" description="Helical" evidence="10">
    <location>
        <begin position="462"/>
        <end position="482"/>
    </location>
</feature>
<proteinExistence type="predicted"/>
<name>A0AAV2I8F2_LYMST</name>
<comment type="subcellular location">
    <subcellularLocation>
        <location evidence="1">Cell membrane</location>
        <topology evidence="1">Multi-pass membrane protein</topology>
    </subcellularLocation>
</comment>
<evidence type="ECO:0000313" key="13">
    <source>
        <dbReference type="Proteomes" id="UP001497497"/>
    </source>
</evidence>
<evidence type="ECO:0000256" key="9">
    <source>
        <dbReference type="ARBA" id="ARBA00023224"/>
    </source>
</evidence>
<evidence type="ECO:0000256" key="7">
    <source>
        <dbReference type="ARBA" id="ARBA00023170"/>
    </source>
</evidence>
<dbReference type="InterPro" id="IPR017978">
    <property type="entry name" value="GPCR_3_C"/>
</dbReference>
<evidence type="ECO:0000256" key="1">
    <source>
        <dbReference type="ARBA" id="ARBA00004651"/>
    </source>
</evidence>
<dbReference type="EMBL" id="CAXITT010000524">
    <property type="protein sequence ID" value="CAL1543097.1"/>
    <property type="molecule type" value="Genomic_DNA"/>
</dbReference>
<keyword evidence="7" id="KW-0675">Receptor</keyword>
<accession>A0AAV2I8F2</accession>
<feature type="domain" description="G-protein coupled receptors family 3 profile" evidence="11">
    <location>
        <begin position="427"/>
        <end position="526"/>
    </location>
</feature>
<keyword evidence="6 10" id="KW-0472">Membrane</keyword>
<evidence type="ECO:0000313" key="12">
    <source>
        <dbReference type="EMBL" id="CAL1543097.1"/>
    </source>
</evidence>
<feature type="non-terminal residue" evidence="12">
    <location>
        <position position="1"/>
    </location>
</feature>
<dbReference type="InterPro" id="IPR038550">
    <property type="entry name" value="GPCR_3_9-Cys_sf"/>
</dbReference>
<sequence length="553" mass="63094">ISYKVVGVIGTDESATSGPVAQVLSVVNIPLVSFWASSDALSNKRLYPNFWRVLASDTYLIIALTDFLRLHDMNYVSIIFDKTPRSLALYNKLRSNLVFKKICISNKLIFGENTNLTEMLGDLLDDNLASRVIVFMGGEILAQQVMTTVKDSIFQGQFLWIANDYWEEHIFKDTAPRGSVGVHYKSLPVSGFKEYFIGLGTDNKNPWFMNALEAHEECARPECIKRVLEKALKKTDMVISLMYDCPYVFAHAIDAFIKDTCPGLYGSMVSKCFYDNYDDFVPYLKNVSFQRSSHVFGFTLDGQAHEKYSLIQSAYDVGEQPLEIAQYNLKTNTTTILHPIMRSQLLIPYERLQPQTFCTKPCSLHKYRYAISRCCWICRACQENEVVGHNLRTCEQCPTLHWPYLLGNRSRECGRIPPDHFRVFSTTSIVLNTVATMGILTVIFILWVYWKKRTNQVIKASSIELSVIQLIFIGIGYLTVPVVLDRPTTFRCTIGVLLFTTSFDVLYVTMLMKAIRVYRIFTMSSKHMVVTYTSQGLQICLCGLLIVFEVRSL</sequence>
<keyword evidence="9" id="KW-0807">Transducer</keyword>
<dbReference type="InterPro" id="IPR000337">
    <property type="entry name" value="GPCR_3"/>
</dbReference>
<evidence type="ECO:0000256" key="10">
    <source>
        <dbReference type="SAM" id="Phobius"/>
    </source>
</evidence>
<dbReference type="Gene3D" id="3.40.50.2300">
    <property type="match status" value="2"/>
</dbReference>
<keyword evidence="5" id="KW-0297">G-protein coupled receptor</keyword>
<dbReference type="PANTHER" id="PTHR24060">
    <property type="entry name" value="METABOTROPIC GLUTAMATE RECEPTOR"/>
    <property type="match status" value="1"/>
</dbReference>
<dbReference type="GO" id="GO:0004930">
    <property type="term" value="F:G protein-coupled receptor activity"/>
    <property type="evidence" value="ECO:0007669"/>
    <property type="project" value="UniProtKB-KW"/>
</dbReference>
<evidence type="ECO:0000256" key="6">
    <source>
        <dbReference type="ARBA" id="ARBA00023136"/>
    </source>
</evidence>
<comment type="caution">
    <text evidence="12">The sequence shown here is derived from an EMBL/GenBank/DDBJ whole genome shotgun (WGS) entry which is preliminary data.</text>
</comment>
<evidence type="ECO:0000256" key="8">
    <source>
        <dbReference type="ARBA" id="ARBA00023180"/>
    </source>
</evidence>
<evidence type="ECO:0000256" key="5">
    <source>
        <dbReference type="ARBA" id="ARBA00023040"/>
    </source>
</evidence>
<evidence type="ECO:0000256" key="3">
    <source>
        <dbReference type="ARBA" id="ARBA00022692"/>
    </source>
</evidence>
<evidence type="ECO:0000256" key="2">
    <source>
        <dbReference type="ARBA" id="ARBA00022475"/>
    </source>
</evidence>